<proteinExistence type="predicted"/>
<protein>
    <submittedName>
        <fullName evidence="1">Uncharacterized protein</fullName>
    </submittedName>
</protein>
<dbReference type="AlphaFoldDB" id="A0A6C0B8H5"/>
<sequence length="62" mass="7529">MGDCASWLLRELLIYKKYDPRQVDLICSIVNNTNHVFVLDKLENYYIRTICRYKRITIIKYV</sequence>
<evidence type="ECO:0000313" key="1">
    <source>
        <dbReference type="EMBL" id="QHS88340.1"/>
    </source>
</evidence>
<dbReference type="EMBL" id="MN739095">
    <property type="protein sequence ID" value="QHS88340.1"/>
    <property type="molecule type" value="Genomic_DNA"/>
</dbReference>
<accession>A0A6C0B8H5</accession>
<reference evidence="1" key="1">
    <citation type="journal article" date="2020" name="Nature">
        <title>Giant virus diversity and host interactions through global metagenomics.</title>
        <authorList>
            <person name="Schulz F."/>
            <person name="Roux S."/>
            <person name="Paez-Espino D."/>
            <person name="Jungbluth S."/>
            <person name="Walsh D.A."/>
            <person name="Denef V.J."/>
            <person name="McMahon K.D."/>
            <person name="Konstantinidis K.T."/>
            <person name="Eloe-Fadrosh E.A."/>
            <person name="Kyrpides N.C."/>
            <person name="Woyke T."/>
        </authorList>
    </citation>
    <scope>NUCLEOTIDE SEQUENCE</scope>
    <source>
        <strain evidence="1">GVMAG-M-3300010158-55</strain>
    </source>
</reference>
<organism evidence="1">
    <name type="scientific">viral metagenome</name>
    <dbReference type="NCBI Taxonomy" id="1070528"/>
    <lineage>
        <taxon>unclassified sequences</taxon>
        <taxon>metagenomes</taxon>
        <taxon>organismal metagenomes</taxon>
    </lineage>
</organism>
<name>A0A6C0B8H5_9ZZZZ</name>